<evidence type="ECO:0000313" key="4">
    <source>
        <dbReference type="Proteomes" id="UP001497392"/>
    </source>
</evidence>
<evidence type="ECO:0000256" key="1">
    <source>
        <dbReference type="SAM" id="Phobius"/>
    </source>
</evidence>
<comment type="caution">
    <text evidence="3">The sequence shown here is derived from an EMBL/GenBank/DDBJ whole genome shotgun (WGS) entry which is preliminary data.</text>
</comment>
<evidence type="ECO:0000313" key="3">
    <source>
        <dbReference type="EMBL" id="CAL5219385.1"/>
    </source>
</evidence>
<keyword evidence="4" id="KW-1185">Reference proteome</keyword>
<keyword evidence="1" id="KW-0472">Membrane</keyword>
<organism evidence="3 4">
    <name type="scientific">Coccomyxa viridis</name>
    <dbReference type="NCBI Taxonomy" id="1274662"/>
    <lineage>
        <taxon>Eukaryota</taxon>
        <taxon>Viridiplantae</taxon>
        <taxon>Chlorophyta</taxon>
        <taxon>core chlorophytes</taxon>
        <taxon>Trebouxiophyceae</taxon>
        <taxon>Trebouxiophyceae incertae sedis</taxon>
        <taxon>Coccomyxaceae</taxon>
        <taxon>Coccomyxa</taxon>
    </lineage>
</organism>
<dbReference type="InterPro" id="IPR003675">
    <property type="entry name" value="Rce1/LyrA-like_dom"/>
</dbReference>
<dbReference type="Proteomes" id="UP001497392">
    <property type="component" value="Unassembled WGS sequence"/>
</dbReference>
<reference evidence="3 4" key="1">
    <citation type="submission" date="2024-06" db="EMBL/GenBank/DDBJ databases">
        <authorList>
            <person name="Kraege A."/>
            <person name="Thomma B."/>
        </authorList>
    </citation>
    <scope>NUCLEOTIDE SEQUENCE [LARGE SCALE GENOMIC DNA]</scope>
</reference>
<dbReference type="PANTHER" id="PTHR43592:SF7">
    <property type="entry name" value="CAAX AMINO TERMINAL PROTEASE FAMILY PROTEIN"/>
    <property type="match status" value="1"/>
</dbReference>
<dbReference type="EMBL" id="CAXHTA020000002">
    <property type="protein sequence ID" value="CAL5219385.1"/>
    <property type="molecule type" value="Genomic_DNA"/>
</dbReference>
<protein>
    <submittedName>
        <fullName evidence="3">G1208 protein</fullName>
    </submittedName>
</protein>
<name>A0ABP1FHH3_9CHLO</name>
<gene>
    <name evidence="3" type="primary">g1208</name>
    <name evidence="3" type="ORF">VP750_LOCUS1044</name>
</gene>
<dbReference type="PANTHER" id="PTHR43592">
    <property type="entry name" value="CAAX AMINO TERMINAL PROTEASE"/>
    <property type="match status" value="1"/>
</dbReference>
<proteinExistence type="predicted"/>
<keyword evidence="1" id="KW-1133">Transmembrane helix</keyword>
<feature type="transmembrane region" description="Helical" evidence="1">
    <location>
        <begin position="634"/>
        <end position="651"/>
    </location>
</feature>
<keyword evidence="1" id="KW-0812">Transmembrane</keyword>
<sequence length="684" mass="73554">MVVSHGSGDLRSTSSEFANGSVDAQQFLEQELVGQYCFTDAQLERFHKLHTVMRRCGTAFVVVAIATVTVVFAQEFEGLEEASLASFFRHLSVGGVARPVDTLLMAGLILYGSSPFEKAVKSKTKQLAYVFQGVDRLTLVFSQLVIASLAVSLITTLEAAVKWPESVTWVSGAFFGVALVRSVSMWWVLRVHASHLDDIEATLAAYRGCGNSPLAEVCSIELPWWDRFAVSISLGHLLQYEPGGREPNAAILEKYMAGRYSTDHPDEPLDCSWPQYSCSPAEKQLLRTCMNAATSAGMALGLQGATTGLLALAYLCSGEPGEATSEAINAGHKLLAATFVYGSSHAFDQIIYTEGCDIGHLVQGVGRKGLTSLFSNLGILAWTVSLADCVTMIAPWIEHSPLFTYIAEKSSHEVAHALISAQRLIDLKSQESRESDVSTNLPSNIERDLSRSGKPIGWKVLPRETPQQAPVHEEEQPAAPNGGSASRGQVFWACASTSAVLCGFAWVLRARAPVISVAALHTDPAAVEDLLRWPQQLDAAHAGVALACAALVTAARVQLLQRWPAFAEAAERSNSQVLPQLAALDIVWLAALPGISEELLFRGALIPSLYPDWRGVVISGVGFGLLHNSGGRNLAFAAWASLVGILYGGAFLYTQDIFVPMAAHSLANAAAGVLWRHGQNTQDR</sequence>
<evidence type="ECO:0000259" key="2">
    <source>
        <dbReference type="Pfam" id="PF02517"/>
    </source>
</evidence>
<feature type="domain" description="CAAX prenyl protease 2/Lysostaphin resistance protein A-like" evidence="2">
    <location>
        <begin position="581"/>
        <end position="669"/>
    </location>
</feature>
<dbReference type="Pfam" id="PF02517">
    <property type="entry name" value="Rce1-like"/>
    <property type="match status" value="1"/>
</dbReference>
<accession>A0ABP1FHH3</accession>